<reference evidence="1 2" key="1">
    <citation type="submission" date="2021-04" db="EMBL/GenBank/DDBJ databases">
        <authorList>
            <person name="Bliznina A."/>
        </authorList>
    </citation>
    <scope>NUCLEOTIDE SEQUENCE [LARGE SCALE GENOMIC DNA]</scope>
</reference>
<keyword evidence="2" id="KW-1185">Reference proteome</keyword>
<protein>
    <submittedName>
        <fullName evidence="1">Oidioi.mRNA.OKI2018_I69.XSR.g16250.t1.cds</fullName>
    </submittedName>
</protein>
<name>A0ABN7SFI2_OIKDI</name>
<dbReference type="EMBL" id="OU015569">
    <property type="protein sequence ID" value="CAG5099100.1"/>
    <property type="molecule type" value="Genomic_DNA"/>
</dbReference>
<proteinExistence type="predicted"/>
<sequence length="111" mass="12839">MVKKTVRRRLVEELWEAHAKICNSLLSQLVQLGPLQCRWTEKVHKVRAEDSGEYGNENRASRRARWRRTAAKARESLNCADLDGLAQKDGLDKSELRKKWRLAAQAIRAEN</sequence>
<gene>
    <name evidence="1" type="ORF">OKIOD_LOCUS7808</name>
</gene>
<dbReference type="Proteomes" id="UP001158576">
    <property type="component" value="Chromosome XSR"/>
</dbReference>
<accession>A0ABN7SFI2</accession>
<organism evidence="1 2">
    <name type="scientific">Oikopleura dioica</name>
    <name type="common">Tunicate</name>
    <dbReference type="NCBI Taxonomy" id="34765"/>
    <lineage>
        <taxon>Eukaryota</taxon>
        <taxon>Metazoa</taxon>
        <taxon>Chordata</taxon>
        <taxon>Tunicata</taxon>
        <taxon>Appendicularia</taxon>
        <taxon>Copelata</taxon>
        <taxon>Oikopleuridae</taxon>
        <taxon>Oikopleura</taxon>
    </lineage>
</organism>
<evidence type="ECO:0000313" key="1">
    <source>
        <dbReference type="EMBL" id="CAG5099100.1"/>
    </source>
</evidence>
<evidence type="ECO:0000313" key="2">
    <source>
        <dbReference type="Proteomes" id="UP001158576"/>
    </source>
</evidence>